<sequence>MERILEHYSYDNVGPGARSEKSVEGAEISGEAPGHISGTESEKAGNNSFRSMEAVMRAQIRVPMQRVNMVTEGEEVQFVVMSRQNKAEKLKFKAAKLSYDKFLEFQKNLKITDEWPNLTSEGHDLREKFNLRTMVEETNAGGSAALIPVINLTPLVTCKWASSVHLTSIILSNANVGDTYFSQTEFSKILLEGLNSWTFIVAK</sequence>
<feature type="region of interest" description="Disordered" evidence="1">
    <location>
        <begin position="15"/>
        <end position="47"/>
    </location>
</feature>
<evidence type="ECO:0000313" key="2">
    <source>
        <dbReference type="EMBL" id="KAK8941933.1"/>
    </source>
</evidence>
<keyword evidence="3" id="KW-1185">Reference proteome</keyword>
<reference evidence="2 3" key="1">
    <citation type="journal article" date="2022" name="Nat. Plants">
        <title>Genomes of leafy and leafless Platanthera orchids illuminate the evolution of mycoheterotrophy.</title>
        <authorList>
            <person name="Li M.H."/>
            <person name="Liu K.W."/>
            <person name="Li Z."/>
            <person name="Lu H.C."/>
            <person name="Ye Q.L."/>
            <person name="Zhang D."/>
            <person name="Wang J.Y."/>
            <person name="Li Y.F."/>
            <person name="Zhong Z.M."/>
            <person name="Liu X."/>
            <person name="Yu X."/>
            <person name="Liu D.K."/>
            <person name="Tu X.D."/>
            <person name="Liu B."/>
            <person name="Hao Y."/>
            <person name="Liao X.Y."/>
            <person name="Jiang Y.T."/>
            <person name="Sun W.H."/>
            <person name="Chen J."/>
            <person name="Chen Y.Q."/>
            <person name="Ai Y."/>
            <person name="Zhai J.W."/>
            <person name="Wu S.S."/>
            <person name="Zhou Z."/>
            <person name="Hsiao Y.Y."/>
            <person name="Wu W.L."/>
            <person name="Chen Y.Y."/>
            <person name="Lin Y.F."/>
            <person name="Hsu J.L."/>
            <person name="Li C.Y."/>
            <person name="Wang Z.W."/>
            <person name="Zhao X."/>
            <person name="Zhong W.Y."/>
            <person name="Ma X.K."/>
            <person name="Ma L."/>
            <person name="Huang J."/>
            <person name="Chen G.Z."/>
            <person name="Huang M.Z."/>
            <person name="Huang L."/>
            <person name="Peng D.H."/>
            <person name="Luo Y.B."/>
            <person name="Zou S.Q."/>
            <person name="Chen S.P."/>
            <person name="Lan S."/>
            <person name="Tsai W.C."/>
            <person name="Van de Peer Y."/>
            <person name="Liu Z.J."/>
        </authorList>
    </citation>
    <scope>NUCLEOTIDE SEQUENCE [LARGE SCALE GENOMIC DNA]</scope>
    <source>
        <strain evidence="2">Lor288</strain>
    </source>
</reference>
<evidence type="ECO:0000256" key="1">
    <source>
        <dbReference type="SAM" id="MobiDB-lite"/>
    </source>
</evidence>
<dbReference type="EMBL" id="JBBWWR010000019">
    <property type="protein sequence ID" value="KAK8941933.1"/>
    <property type="molecule type" value="Genomic_DNA"/>
</dbReference>
<evidence type="ECO:0000313" key="3">
    <source>
        <dbReference type="Proteomes" id="UP001412067"/>
    </source>
</evidence>
<proteinExistence type="predicted"/>
<protein>
    <submittedName>
        <fullName evidence="2">Uncharacterized protein</fullName>
    </submittedName>
</protein>
<gene>
    <name evidence="2" type="ORF">KSP40_PGU011928</name>
</gene>
<name>A0ABR2LID9_9ASPA</name>
<dbReference type="Proteomes" id="UP001412067">
    <property type="component" value="Unassembled WGS sequence"/>
</dbReference>
<accession>A0ABR2LID9</accession>
<comment type="caution">
    <text evidence="2">The sequence shown here is derived from an EMBL/GenBank/DDBJ whole genome shotgun (WGS) entry which is preliminary data.</text>
</comment>
<organism evidence="2 3">
    <name type="scientific">Platanthera guangdongensis</name>
    <dbReference type="NCBI Taxonomy" id="2320717"/>
    <lineage>
        <taxon>Eukaryota</taxon>
        <taxon>Viridiplantae</taxon>
        <taxon>Streptophyta</taxon>
        <taxon>Embryophyta</taxon>
        <taxon>Tracheophyta</taxon>
        <taxon>Spermatophyta</taxon>
        <taxon>Magnoliopsida</taxon>
        <taxon>Liliopsida</taxon>
        <taxon>Asparagales</taxon>
        <taxon>Orchidaceae</taxon>
        <taxon>Orchidoideae</taxon>
        <taxon>Orchideae</taxon>
        <taxon>Orchidinae</taxon>
        <taxon>Platanthera</taxon>
    </lineage>
</organism>